<feature type="transmembrane region" description="Helical" evidence="1">
    <location>
        <begin position="104"/>
        <end position="123"/>
    </location>
</feature>
<dbReference type="Pfam" id="PF14897">
    <property type="entry name" value="EpsG"/>
    <property type="match status" value="1"/>
</dbReference>
<feature type="transmembrane region" description="Helical" evidence="1">
    <location>
        <begin position="6"/>
        <end position="25"/>
    </location>
</feature>
<feature type="transmembrane region" description="Helical" evidence="1">
    <location>
        <begin position="37"/>
        <end position="55"/>
    </location>
</feature>
<name>A0A1H0GFZ2_9BACI</name>
<feature type="transmembrane region" description="Helical" evidence="1">
    <location>
        <begin position="301"/>
        <end position="319"/>
    </location>
</feature>
<accession>A0A1H0GFZ2</accession>
<protein>
    <submittedName>
        <fullName evidence="2">EpsG family protein</fullName>
    </submittedName>
</protein>
<dbReference type="STRING" id="745820.SAMN04488053_10694"/>
<keyword evidence="1" id="KW-1133">Transmembrane helix</keyword>
<keyword evidence="3" id="KW-1185">Reference proteome</keyword>
<feature type="transmembrane region" description="Helical" evidence="1">
    <location>
        <begin position="276"/>
        <end position="295"/>
    </location>
</feature>
<evidence type="ECO:0000256" key="1">
    <source>
        <dbReference type="SAM" id="Phobius"/>
    </source>
</evidence>
<dbReference type="InterPro" id="IPR049458">
    <property type="entry name" value="EpsG-like"/>
</dbReference>
<dbReference type="Proteomes" id="UP000198778">
    <property type="component" value="Unassembled WGS sequence"/>
</dbReference>
<feature type="transmembrane region" description="Helical" evidence="1">
    <location>
        <begin position="326"/>
        <end position="344"/>
    </location>
</feature>
<dbReference type="AlphaFoldDB" id="A0A1H0GFZ2"/>
<feature type="transmembrane region" description="Helical" evidence="1">
    <location>
        <begin position="210"/>
        <end position="233"/>
    </location>
</feature>
<dbReference type="RefSeq" id="WP_090842998.1">
    <property type="nucleotide sequence ID" value="NZ_FNIL01000006.1"/>
</dbReference>
<dbReference type="OrthoDB" id="7069095at2"/>
<feature type="transmembrane region" description="Helical" evidence="1">
    <location>
        <begin position="245"/>
        <end position="264"/>
    </location>
</feature>
<keyword evidence="1" id="KW-0472">Membrane</keyword>
<evidence type="ECO:0000313" key="3">
    <source>
        <dbReference type="Proteomes" id="UP000198778"/>
    </source>
</evidence>
<evidence type="ECO:0000313" key="2">
    <source>
        <dbReference type="EMBL" id="SDO05827.1"/>
    </source>
</evidence>
<gene>
    <name evidence="2" type="ORF">SAMN04488053_10694</name>
</gene>
<feature type="transmembrane region" description="Helical" evidence="1">
    <location>
        <begin position="176"/>
        <end position="198"/>
    </location>
</feature>
<dbReference type="EMBL" id="FNIL01000006">
    <property type="protein sequence ID" value="SDO05827.1"/>
    <property type="molecule type" value="Genomic_DNA"/>
</dbReference>
<proteinExistence type="predicted"/>
<sequence length="366" mass="43154">MYSYIFYILTIMLATLFAGLAERYFRYNKNGEKVPHLFFWLLSMSVLILVMGLRSPSIGVDDLNYLRSYVYANSVGLGQYYQTYTTEPGFYILNRIIYVIFDDFQWLIIITSAFTVYCFYKIFANQIGNASLPLIVFMFATTQYFYYFGIIRLGLAVSIILLAYQFILNNNKTKYIIMVLLATMFHYSALFALILLFINIDYKKNIKSSSLLKLIVILPIALISIRLLVYPFITASRYQNYIETIGIINVGFITIIPFLILFLLHYNKFQHNKFYNFYFALFIIYVTTDMFSPIIGIGRMIWYVNISFIFLMAATIKVNKDYAMKFLFLILFIIYCIIYSYFAYFGDSHRGMFMIPYENILFEIKE</sequence>
<keyword evidence="1" id="KW-0812">Transmembrane</keyword>
<organism evidence="2 3">
    <name type="scientific">Alkalicoccus daliensis</name>
    <dbReference type="NCBI Taxonomy" id="745820"/>
    <lineage>
        <taxon>Bacteria</taxon>
        <taxon>Bacillati</taxon>
        <taxon>Bacillota</taxon>
        <taxon>Bacilli</taxon>
        <taxon>Bacillales</taxon>
        <taxon>Bacillaceae</taxon>
        <taxon>Alkalicoccus</taxon>
    </lineage>
</organism>
<reference evidence="3" key="1">
    <citation type="submission" date="2016-10" db="EMBL/GenBank/DDBJ databases">
        <authorList>
            <person name="Varghese N."/>
            <person name="Submissions S."/>
        </authorList>
    </citation>
    <scope>NUCLEOTIDE SEQUENCE [LARGE SCALE GENOMIC DNA]</scope>
    <source>
        <strain evidence="3">CGMCC 1.10369</strain>
    </source>
</reference>
<feature type="transmembrane region" description="Helical" evidence="1">
    <location>
        <begin position="144"/>
        <end position="164"/>
    </location>
</feature>